<evidence type="ECO:0000256" key="10">
    <source>
        <dbReference type="ARBA" id="ARBA00023268"/>
    </source>
</evidence>
<gene>
    <name evidence="17" type="ORF">CTEST_01180</name>
</gene>
<dbReference type="Gene3D" id="1.10.3810.10">
    <property type="entry name" value="Biosynthetic peptidoglycan transglycosylase-like"/>
    <property type="match status" value="1"/>
</dbReference>
<dbReference type="Pfam" id="PF00905">
    <property type="entry name" value="Transpeptidase"/>
    <property type="match status" value="1"/>
</dbReference>
<keyword evidence="15" id="KW-0812">Transmembrane</keyword>
<accession>A0A0G3H794</accession>
<dbReference type="AlphaFoldDB" id="A0A0G3H794"/>
<dbReference type="FunFam" id="1.10.3810.10:FF:000001">
    <property type="entry name" value="Penicillin-binding protein 1A"/>
    <property type="match status" value="1"/>
</dbReference>
<dbReference type="InterPro" id="IPR001460">
    <property type="entry name" value="PCN-bd_Tpept"/>
</dbReference>
<keyword evidence="4" id="KW-0645">Protease</keyword>
<organism evidence="17 18">
    <name type="scientific">Corynebacterium testudinoris</name>
    <dbReference type="NCBI Taxonomy" id="136857"/>
    <lineage>
        <taxon>Bacteria</taxon>
        <taxon>Bacillati</taxon>
        <taxon>Actinomycetota</taxon>
        <taxon>Actinomycetes</taxon>
        <taxon>Mycobacteriales</taxon>
        <taxon>Corynebacteriaceae</taxon>
        <taxon>Corynebacterium</taxon>
    </lineage>
</organism>
<evidence type="ECO:0000256" key="4">
    <source>
        <dbReference type="ARBA" id="ARBA00022670"/>
    </source>
</evidence>
<name>A0A0G3H794_9CORY</name>
<dbReference type="InterPro" id="IPR023346">
    <property type="entry name" value="Lysozyme-like_dom_sf"/>
</dbReference>
<dbReference type="GO" id="GO:0008360">
    <property type="term" value="P:regulation of cell shape"/>
    <property type="evidence" value="ECO:0007669"/>
    <property type="project" value="UniProtKB-KW"/>
</dbReference>
<keyword evidence="10" id="KW-0511">Multifunctional enzyme</keyword>
<dbReference type="Pfam" id="PF03793">
    <property type="entry name" value="PASTA"/>
    <property type="match status" value="1"/>
</dbReference>
<dbReference type="PATRIC" id="fig|136857.5.peg.232"/>
<dbReference type="PANTHER" id="PTHR32282:SF33">
    <property type="entry name" value="PEPTIDOGLYCAN GLYCOSYLTRANSFERASE"/>
    <property type="match status" value="1"/>
</dbReference>
<dbReference type="STRING" id="136857.CTEST_01180"/>
<dbReference type="PANTHER" id="PTHR32282">
    <property type="entry name" value="BINDING PROTEIN TRANSPEPTIDASE, PUTATIVE-RELATED"/>
    <property type="match status" value="1"/>
</dbReference>
<dbReference type="GO" id="GO:0071555">
    <property type="term" value="P:cell wall organization"/>
    <property type="evidence" value="ECO:0007669"/>
    <property type="project" value="UniProtKB-KW"/>
</dbReference>
<keyword evidence="3 17" id="KW-0121">Carboxypeptidase</keyword>
<evidence type="ECO:0000256" key="6">
    <source>
        <dbReference type="ARBA" id="ARBA00022679"/>
    </source>
</evidence>
<comment type="similarity">
    <text evidence="1">In the C-terminal section; belongs to the transpeptidase family.</text>
</comment>
<keyword evidence="6" id="KW-0808">Transferase</keyword>
<reference evidence="18" key="2">
    <citation type="submission" date="2015-05" db="EMBL/GenBank/DDBJ databases">
        <title>Complete genome sequence of Corynebacterium testudinoris DSM 44614, recovered from necrotic lesions in the mouth of a tortoise.</title>
        <authorList>
            <person name="Ruckert C."/>
            <person name="Albersmeier A."/>
            <person name="Winkler A."/>
            <person name="Tauch A."/>
        </authorList>
    </citation>
    <scope>NUCLEOTIDE SEQUENCE [LARGE SCALE GENOMIC DNA]</scope>
    <source>
        <strain evidence="18">DSM 44614</strain>
    </source>
</reference>
<dbReference type="GO" id="GO:0008955">
    <property type="term" value="F:peptidoglycan glycosyltransferase activity"/>
    <property type="evidence" value="ECO:0007669"/>
    <property type="project" value="UniProtKB-EC"/>
</dbReference>
<keyword evidence="11" id="KW-0961">Cell wall biogenesis/degradation</keyword>
<evidence type="ECO:0000256" key="12">
    <source>
        <dbReference type="ARBA" id="ARBA00034000"/>
    </source>
</evidence>
<evidence type="ECO:0000256" key="7">
    <source>
        <dbReference type="ARBA" id="ARBA00022801"/>
    </source>
</evidence>
<evidence type="ECO:0000256" key="8">
    <source>
        <dbReference type="ARBA" id="ARBA00022960"/>
    </source>
</evidence>
<dbReference type="InterPro" id="IPR050396">
    <property type="entry name" value="Glycosyltr_51/Transpeptidase"/>
</dbReference>
<evidence type="ECO:0000256" key="5">
    <source>
        <dbReference type="ARBA" id="ARBA00022676"/>
    </source>
</evidence>
<dbReference type="GO" id="GO:0008658">
    <property type="term" value="F:penicillin binding"/>
    <property type="evidence" value="ECO:0007669"/>
    <property type="project" value="InterPro"/>
</dbReference>
<dbReference type="PROSITE" id="PS51178">
    <property type="entry name" value="PASTA"/>
    <property type="match status" value="1"/>
</dbReference>
<keyword evidence="15" id="KW-0472">Membrane</keyword>
<evidence type="ECO:0000256" key="9">
    <source>
        <dbReference type="ARBA" id="ARBA00022984"/>
    </source>
</evidence>
<feature type="transmembrane region" description="Helical" evidence="15">
    <location>
        <begin position="48"/>
        <end position="74"/>
    </location>
</feature>
<reference evidence="17 18" key="1">
    <citation type="journal article" date="2015" name="Genome Announc.">
        <title>Complete Genome Sequence of the Type Strain Corynebacterium testudinoris DSM 44614, Recovered from Necrotic Lesions in the Mouth of a Tortoise.</title>
        <authorList>
            <person name="Ruckert C."/>
            <person name="Kriete M."/>
            <person name="Jaenicke S."/>
            <person name="Winkler A."/>
            <person name="Tauch A."/>
        </authorList>
    </citation>
    <scope>NUCLEOTIDE SEQUENCE [LARGE SCALE GENOMIC DNA]</scope>
    <source>
        <strain evidence="17 18">DSM 44614</strain>
    </source>
</reference>
<feature type="region of interest" description="Disordered" evidence="14">
    <location>
        <begin position="787"/>
        <end position="813"/>
    </location>
</feature>
<dbReference type="EMBL" id="CP011545">
    <property type="protein sequence ID" value="AKK07698.1"/>
    <property type="molecule type" value="Genomic_DNA"/>
</dbReference>
<keyword evidence="8" id="KW-0133">Cell shape</keyword>
<keyword evidence="15" id="KW-1133">Transmembrane helix</keyword>
<keyword evidence="5" id="KW-0328">Glycosyltransferase</keyword>
<dbReference type="Gene3D" id="3.30.10.20">
    <property type="match status" value="1"/>
</dbReference>
<dbReference type="GO" id="GO:0030288">
    <property type="term" value="C:outer membrane-bounded periplasmic space"/>
    <property type="evidence" value="ECO:0007669"/>
    <property type="project" value="TreeGrafter"/>
</dbReference>
<dbReference type="InterPro" id="IPR036950">
    <property type="entry name" value="PBP_transglycosylase"/>
</dbReference>
<dbReference type="SUPFAM" id="SSF56601">
    <property type="entry name" value="beta-lactamase/transpeptidase-like"/>
    <property type="match status" value="1"/>
</dbReference>
<comment type="catalytic activity">
    <reaction evidence="13">
        <text>[GlcNAc-(1-&gt;4)-Mur2Ac(oyl-L-Ala-gamma-D-Glu-L-Lys-D-Ala-D-Ala)](n)-di-trans,octa-cis-undecaprenyl diphosphate + beta-D-GlcNAc-(1-&gt;4)-Mur2Ac(oyl-L-Ala-gamma-D-Glu-L-Lys-D-Ala-D-Ala)-di-trans,octa-cis-undecaprenyl diphosphate = [GlcNAc-(1-&gt;4)-Mur2Ac(oyl-L-Ala-gamma-D-Glu-L-Lys-D-Ala-D-Ala)](n+1)-di-trans,octa-cis-undecaprenyl diphosphate + di-trans,octa-cis-undecaprenyl diphosphate + H(+)</text>
        <dbReference type="Rhea" id="RHEA:23708"/>
        <dbReference type="Rhea" id="RHEA-COMP:9602"/>
        <dbReference type="Rhea" id="RHEA-COMP:9603"/>
        <dbReference type="ChEBI" id="CHEBI:15378"/>
        <dbReference type="ChEBI" id="CHEBI:58405"/>
        <dbReference type="ChEBI" id="CHEBI:60033"/>
        <dbReference type="ChEBI" id="CHEBI:78435"/>
        <dbReference type="EC" id="2.4.99.28"/>
    </reaction>
</comment>
<keyword evidence="18" id="KW-1185">Reference proteome</keyword>
<evidence type="ECO:0000313" key="18">
    <source>
        <dbReference type="Proteomes" id="UP000035540"/>
    </source>
</evidence>
<dbReference type="GO" id="GO:0009252">
    <property type="term" value="P:peptidoglycan biosynthetic process"/>
    <property type="evidence" value="ECO:0007669"/>
    <property type="project" value="UniProtKB-KW"/>
</dbReference>
<dbReference type="Pfam" id="PF00912">
    <property type="entry name" value="Transgly"/>
    <property type="match status" value="1"/>
</dbReference>
<evidence type="ECO:0000256" key="11">
    <source>
        <dbReference type="ARBA" id="ARBA00023316"/>
    </source>
</evidence>
<sequence length="829" mass="87010">MLCKLVYSHALHEVEYVTLLGGINSSPLPHCLRRVKDVSVSKSLAKMLAATAAAGVAAALALAPVAGISGIAIARTNETMQSNLADLTEGVTPGVTTITDSTGAPMAWLYQQRRYPVQPDQISPYMKDAIVSVEDHRFYEHDGVDIQGTARALVTNVLAGGVEQGASTLNQQYVKNYLLLVHADDADAQAAAVEQSIPRKLREMRMASDLDRRLSKDEILTSYLNLVPFGNHAYGIEAAAQTYFGISAAELNIPQSALLAGMVQSSEGLNPYTNPDGATARRNTVLQTLVSNGHLSQEDADAYAAEPLGVLESPATLPNGCITAGDRGFFCDYALTYLDSKGLSRDQLLAGGYTITTTLDPDVQDATHTAVSNNVNPMTTGVAEVMNVVEPGENSRNILAMASSRNYGLNLDAGETMLPQPTSMVGNGAGSVFKIFTAAAAIDQGMGINTVLDVPARYEARGLGSGGAANCPANTYCVENSGTYKPRMSLQDALAYSPNTTFIKLIEQVGVPAVVDMSVKMGLRSYDVAGSYDGNQSIAQFFKESNLGSYTLGPTAVNPLELSNVGATIASSGRWCEPNPIAKVTDKDGQEIYLDRPDCEDAVDPGVADALAAAMSADSKIGTGSGAANANGWSSTIAAKTGTTESYQSSAFLGFNTGFSAAPYIYNDGTSISPLCTGPVRQCGYGNLYGGNEAANSWFQTANRVPAALNSGLPAYDAKFNSGTTYSTLADAAGLDEQSARSMLQQRGYQVTTRTVPGNGTPRGRVIQAVPESGLLRDGGTVVLEISDGAAPPRPTNDDDPAAGLEGIPGITDGDIEQLREQLRDAFGI</sequence>
<feature type="domain" description="PASTA" evidence="16">
    <location>
        <begin position="723"/>
        <end position="788"/>
    </location>
</feature>
<keyword evidence="9" id="KW-0573">Peptidoglycan synthesis</keyword>
<comment type="catalytic activity">
    <reaction evidence="12">
        <text>Preferential cleavage: (Ac)2-L-Lys-D-Ala-|-D-Ala. Also transpeptidation of peptidyl-alanyl moieties that are N-acyl substituents of D-alanine.</text>
        <dbReference type="EC" id="3.4.16.4"/>
    </reaction>
</comment>
<evidence type="ECO:0000256" key="15">
    <source>
        <dbReference type="SAM" id="Phobius"/>
    </source>
</evidence>
<dbReference type="InterPro" id="IPR001264">
    <property type="entry name" value="Glyco_trans_51"/>
</dbReference>
<comment type="similarity">
    <text evidence="2">In the N-terminal section; belongs to the glycosyltransferase 51 family.</text>
</comment>
<evidence type="ECO:0000256" key="14">
    <source>
        <dbReference type="SAM" id="MobiDB-lite"/>
    </source>
</evidence>
<evidence type="ECO:0000313" key="17">
    <source>
        <dbReference type="EMBL" id="AKK07698.1"/>
    </source>
</evidence>
<evidence type="ECO:0000256" key="1">
    <source>
        <dbReference type="ARBA" id="ARBA00007090"/>
    </source>
</evidence>
<proteinExistence type="inferred from homology"/>
<dbReference type="Proteomes" id="UP000035540">
    <property type="component" value="Chromosome"/>
</dbReference>
<evidence type="ECO:0000259" key="16">
    <source>
        <dbReference type="PROSITE" id="PS51178"/>
    </source>
</evidence>
<dbReference type="KEGG" id="cted:CTEST_01180"/>
<evidence type="ECO:0000256" key="2">
    <source>
        <dbReference type="ARBA" id="ARBA00007739"/>
    </source>
</evidence>
<keyword evidence="7" id="KW-0378">Hydrolase</keyword>
<evidence type="ECO:0000256" key="13">
    <source>
        <dbReference type="ARBA" id="ARBA00049902"/>
    </source>
</evidence>
<dbReference type="Gene3D" id="3.40.710.10">
    <property type="entry name" value="DD-peptidase/beta-lactamase superfamily"/>
    <property type="match status" value="1"/>
</dbReference>
<dbReference type="GO" id="GO:0006508">
    <property type="term" value="P:proteolysis"/>
    <property type="evidence" value="ECO:0007669"/>
    <property type="project" value="UniProtKB-KW"/>
</dbReference>
<dbReference type="InterPro" id="IPR012338">
    <property type="entry name" value="Beta-lactam/transpept-like"/>
</dbReference>
<protein>
    <submittedName>
        <fullName evidence="17">Membrane carboxypeptidase (Penicillin-binding protein)</fullName>
    </submittedName>
</protein>
<dbReference type="InterPro" id="IPR005543">
    <property type="entry name" value="PASTA_dom"/>
</dbReference>
<evidence type="ECO:0000256" key="3">
    <source>
        <dbReference type="ARBA" id="ARBA00022645"/>
    </source>
</evidence>
<dbReference type="SUPFAM" id="SSF53955">
    <property type="entry name" value="Lysozyme-like"/>
    <property type="match status" value="1"/>
</dbReference>
<dbReference type="GO" id="GO:0009002">
    <property type="term" value="F:serine-type D-Ala-D-Ala carboxypeptidase activity"/>
    <property type="evidence" value="ECO:0007669"/>
    <property type="project" value="UniProtKB-EC"/>
</dbReference>